<proteinExistence type="predicted"/>
<keyword evidence="4" id="KW-1185">Reference proteome</keyword>
<dbReference type="InParanoid" id="A0A1J7IPF6"/>
<dbReference type="STRING" id="1408157.A0A1J7IPF6"/>
<organism evidence="3 4">
    <name type="scientific">Coniochaeta ligniaria NRRL 30616</name>
    <dbReference type="NCBI Taxonomy" id="1408157"/>
    <lineage>
        <taxon>Eukaryota</taxon>
        <taxon>Fungi</taxon>
        <taxon>Dikarya</taxon>
        <taxon>Ascomycota</taxon>
        <taxon>Pezizomycotina</taxon>
        <taxon>Sordariomycetes</taxon>
        <taxon>Sordariomycetidae</taxon>
        <taxon>Coniochaetales</taxon>
        <taxon>Coniochaetaceae</taxon>
        <taxon>Coniochaeta</taxon>
    </lineage>
</organism>
<evidence type="ECO:0000256" key="1">
    <source>
        <dbReference type="SAM" id="Coils"/>
    </source>
</evidence>
<protein>
    <submittedName>
        <fullName evidence="3">Uncharacterized protein</fullName>
    </submittedName>
</protein>
<reference evidence="3 4" key="1">
    <citation type="submission" date="2016-10" db="EMBL/GenBank/DDBJ databases">
        <title>Draft genome sequence of Coniochaeta ligniaria NRRL30616, a lignocellulolytic fungus for bioabatement of inhibitors in plant biomass hydrolysates.</title>
        <authorList>
            <consortium name="DOE Joint Genome Institute"/>
            <person name="Jimenez D.J."/>
            <person name="Hector R.E."/>
            <person name="Riley R."/>
            <person name="Sun H."/>
            <person name="Grigoriev I.V."/>
            <person name="Van Elsas J.D."/>
            <person name="Nichols N.N."/>
        </authorList>
    </citation>
    <scope>NUCLEOTIDE SEQUENCE [LARGE SCALE GENOMIC DNA]</scope>
    <source>
        <strain evidence="3 4">NRRL 30616</strain>
    </source>
</reference>
<name>A0A1J7IPF6_9PEZI</name>
<evidence type="ECO:0000313" key="3">
    <source>
        <dbReference type="EMBL" id="OIW29075.1"/>
    </source>
</evidence>
<dbReference type="OrthoDB" id="5357217at2759"/>
<feature type="region of interest" description="Disordered" evidence="2">
    <location>
        <begin position="503"/>
        <end position="541"/>
    </location>
</feature>
<feature type="coiled-coil region" evidence="1">
    <location>
        <begin position="431"/>
        <end position="458"/>
    </location>
</feature>
<keyword evidence="1" id="KW-0175">Coiled coil</keyword>
<accession>A0A1J7IPF6</accession>
<evidence type="ECO:0000313" key="4">
    <source>
        <dbReference type="Proteomes" id="UP000182658"/>
    </source>
</evidence>
<dbReference type="AlphaFoldDB" id="A0A1J7IPF6"/>
<feature type="compositionally biased region" description="Basic and acidic residues" evidence="2">
    <location>
        <begin position="532"/>
        <end position="541"/>
    </location>
</feature>
<gene>
    <name evidence="3" type="ORF">CONLIGDRAFT_645214</name>
</gene>
<sequence length="588" mass="67584">MSTSEREVDNREVFKTFLQRNSWPRPQNYERVVHDRWLSAHYDEALREPRRQVLLLSEDGRVVLGYHNENNDEVWALSGRGKDGGFDKYRDSWSLADIIVGEIPGCIEYLETLLEEDGTCGHSPLIGSGAPGEYSAIPARLCFFSQWSDPDRGVNDDIFFVDTKNLCEDCYRKAVPRGFNVWSTTYFDKYNQQVDQDFKSYFQKCLTSNQAPNTYDPDSGSFLRLHWPRCYSIEIGELAFKEESYPRMPGATVAHECWRWLVWNRAPFYIDQLCVYPPYTVYDDPHQKQQENQRISKLNSAAYIGAAHGILGVPPGGRGEWTMVELRILGKRALRLPDDFGDAAALVHCGPGYIVHGDTYWTPPPVKFSGRLKKDPGYGQIAMPQIVADQKSAPSERLPEEQKVLDELLVQIGRSIGPTAEEIERIRQFPNRDYSETVRKYEELLSQLEERMRLRETTAPVDKTPHPTVLERAENPQSPTKILDSYVAQDLMASLQLSDDNLTPRDTQKILSPSPTPEKPTFYRRFAGKHRPPQERDVDDVRGSGRLNRLYCHDASPYVYRGTFRLVEDKMEVEKWLLGLRNRVQEGS</sequence>
<evidence type="ECO:0000256" key="2">
    <source>
        <dbReference type="SAM" id="MobiDB-lite"/>
    </source>
</evidence>
<dbReference type="Proteomes" id="UP000182658">
    <property type="component" value="Unassembled WGS sequence"/>
</dbReference>
<dbReference type="EMBL" id="KV875098">
    <property type="protein sequence ID" value="OIW29075.1"/>
    <property type="molecule type" value="Genomic_DNA"/>
</dbReference>